<name>A0ABV1BVM4_9FIRM</name>
<organism evidence="1 2">
    <name type="scientific">[Lactobacillus] rogosae</name>
    <dbReference type="NCBI Taxonomy" id="706562"/>
    <lineage>
        <taxon>Bacteria</taxon>
        <taxon>Bacillati</taxon>
        <taxon>Bacillota</taxon>
        <taxon>Clostridia</taxon>
        <taxon>Lachnospirales</taxon>
        <taxon>Lachnospiraceae</taxon>
        <taxon>Lachnospira</taxon>
    </lineage>
</organism>
<protein>
    <submittedName>
        <fullName evidence="1">HAD hydrolase-like protein</fullName>
    </submittedName>
</protein>
<evidence type="ECO:0000313" key="1">
    <source>
        <dbReference type="EMBL" id="MEQ2379799.1"/>
    </source>
</evidence>
<evidence type="ECO:0000313" key="2">
    <source>
        <dbReference type="Proteomes" id="UP001442364"/>
    </source>
</evidence>
<dbReference type="SUPFAM" id="SSF56784">
    <property type="entry name" value="HAD-like"/>
    <property type="match status" value="1"/>
</dbReference>
<reference evidence="1 2" key="1">
    <citation type="submission" date="2024-03" db="EMBL/GenBank/DDBJ databases">
        <title>Human intestinal bacterial collection.</title>
        <authorList>
            <person name="Pauvert C."/>
            <person name="Hitch T.C.A."/>
            <person name="Clavel T."/>
        </authorList>
    </citation>
    <scope>NUCLEOTIDE SEQUENCE [LARGE SCALE GENOMIC DNA]</scope>
    <source>
        <strain evidence="1 2">CLA-AA-H255</strain>
    </source>
</reference>
<dbReference type="SFLD" id="SFLDG01129">
    <property type="entry name" value="C1.5:_HAD__Beta-PGM__Phosphata"/>
    <property type="match status" value="1"/>
</dbReference>
<dbReference type="InterPro" id="IPR023198">
    <property type="entry name" value="PGP-like_dom2"/>
</dbReference>
<comment type="caution">
    <text evidence="1">The sequence shown here is derived from an EMBL/GenBank/DDBJ whole genome shotgun (WGS) entry which is preliminary data.</text>
</comment>
<dbReference type="Pfam" id="PF13419">
    <property type="entry name" value="HAD_2"/>
    <property type="match status" value="1"/>
</dbReference>
<dbReference type="InterPro" id="IPR023214">
    <property type="entry name" value="HAD_sf"/>
</dbReference>
<dbReference type="Proteomes" id="UP001442364">
    <property type="component" value="Unassembled WGS sequence"/>
</dbReference>
<keyword evidence="2" id="KW-1185">Reference proteome</keyword>
<sequence length="216" mass="24199">MGKYEIAVFDVDGTLLDTTEGVLASVKYTIDKMGFEPLSEDVLKTFIGPPIQDSFAKAYNLSGDILQDIATCFRNRYKDYELLKAVPYDGIYEVFDKLMERNVKLAVATYKRQDYAEAILKHFGFDKYTNILYGADHNNKLKKVDIIEKCMVDLGVTDYSNAVMIGDSSHDAIGAEKIGMDFIGVTYGFDFRAPEDVYKFKAVGAAAMPLDLLNLI</sequence>
<dbReference type="InterPro" id="IPR036412">
    <property type="entry name" value="HAD-like_sf"/>
</dbReference>
<dbReference type="Gene3D" id="1.10.150.240">
    <property type="entry name" value="Putative phosphatase, domain 2"/>
    <property type="match status" value="1"/>
</dbReference>
<dbReference type="InterPro" id="IPR050155">
    <property type="entry name" value="HAD-like_hydrolase_sf"/>
</dbReference>
<gene>
    <name evidence="1" type="ORF">WMO14_07890</name>
</gene>
<dbReference type="Gene3D" id="3.40.50.1000">
    <property type="entry name" value="HAD superfamily/HAD-like"/>
    <property type="match status" value="1"/>
</dbReference>
<dbReference type="RefSeq" id="WP_022502951.1">
    <property type="nucleotide sequence ID" value="NZ_DAWDAH010000005.1"/>
</dbReference>
<proteinExistence type="predicted"/>
<dbReference type="InterPro" id="IPR041492">
    <property type="entry name" value="HAD_2"/>
</dbReference>
<dbReference type="PANTHER" id="PTHR43434:SF20">
    <property type="entry name" value="5'-NUCLEOTIDASE"/>
    <property type="match status" value="1"/>
</dbReference>
<dbReference type="SFLD" id="SFLDS00003">
    <property type="entry name" value="Haloacid_Dehalogenase"/>
    <property type="match status" value="1"/>
</dbReference>
<dbReference type="PANTHER" id="PTHR43434">
    <property type="entry name" value="PHOSPHOGLYCOLATE PHOSPHATASE"/>
    <property type="match status" value="1"/>
</dbReference>
<dbReference type="EMBL" id="JBBMER010000005">
    <property type="protein sequence ID" value="MEQ2379799.1"/>
    <property type="molecule type" value="Genomic_DNA"/>
</dbReference>
<accession>A0ABV1BVM4</accession>